<organism evidence="4 5">
    <name type="scientific">Xanthobacter autotrophicus (strain ATCC BAA-1158 / Py2)</name>
    <dbReference type="NCBI Taxonomy" id="78245"/>
    <lineage>
        <taxon>Bacteria</taxon>
        <taxon>Pseudomonadati</taxon>
        <taxon>Pseudomonadota</taxon>
        <taxon>Alphaproteobacteria</taxon>
        <taxon>Hyphomicrobiales</taxon>
        <taxon>Xanthobacteraceae</taxon>
        <taxon>Xanthobacter</taxon>
    </lineage>
</organism>
<dbReference type="eggNOG" id="COG0400">
    <property type="taxonomic scope" value="Bacteria"/>
</dbReference>
<dbReference type="InterPro" id="IPR003140">
    <property type="entry name" value="PLipase/COase/thioEstase"/>
</dbReference>
<evidence type="ECO:0000259" key="3">
    <source>
        <dbReference type="Pfam" id="PF02230"/>
    </source>
</evidence>
<sequence>MTFPSGSFPLDGVSLDEPVLDGPRLRPRNGGAPDCLVVLLHGYGADGRDLIDIGNAWADLLPGAMFVSPHAPDPCAGAPVGRQWFPLTFRDPHELTLGAEGAAPLLRDFLAEELAKYDLPPSRLALVGFSQGAMMALKLGTTAQEAPAAVVAYSGMWVDAGRGDIQLSARPPVLLVHGSEDEVIPAQALFASAQGLSAAGVPVEWHLSQGLGHGIDDEGLFHGGRFLAEFLGKARR</sequence>
<dbReference type="SUPFAM" id="SSF53474">
    <property type="entry name" value="alpha/beta-Hydrolases"/>
    <property type="match status" value="1"/>
</dbReference>
<comment type="similarity">
    <text evidence="1">Belongs to the AB hydrolase superfamily. AB hydrolase 2 family.</text>
</comment>
<evidence type="ECO:0000256" key="2">
    <source>
        <dbReference type="ARBA" id="ARBA00022801"/>
    </source>
</evidence>
<dbReference type="Proteomes" id="UP000002417">
    <property type="component" value="Chromosome"/>
</dbReference>
<keyword evidence="5" id="KW-1185">Reference proteome</keyword>
<evidence type="ECO:0000313" key="4">
    <source>
        <dbReference type="EMBL" id="ABS69066.1"/>
    </source>
</evidence>
<dbReference type="PANTHER" id="PTHR10655:SF17">
    <property type="entry name" value="LYSOPHOSPHOLIPASE-LIKE PROTEIN 1"/>
    <property type="match status" value="1"/>
</dbReference>
<dbReference type="EMBL" id="CP000781">
    <property type="protein sequence ID" value="ABS69066.1"/>
    <property type="molecule type" value="Genomic_DNA"/>
</dbReference>
<dbReference type="ESTHER" id="xanp2-q26pc3">
    <property type="family name" value="LYsophospholipase_carboxylesterase"/>
</dbReference>
<dbReference type="HOGENOM" id="CLU_049413_5_2_5"/>
<dbReference type="InterPro" id="IPR050565">
    <property type="entry name" value="LYPA1-2/EST-like"/>
</dbReference>
<keyword evidence="2" id="KW-0378">Hydrolase</keyword>
<protein>
    <submittedName>
        <fullName evidence="4">Phospholipase/Carboxylesterase</fullName>
    </submittedName>
</protein>
<dbReference type="KEGG" id="xau:Xaut_3842"/>
<name>A7IM23_XANP2</name>
<dbReference type="Gene3D" id="3.40.50.1820">
    <property type="entry name" value="alpha/beta hydrolase"/>
    <property type="match status" value="1"/>
</dbReference>
<dbReference type="STRING" id="78245.Xaut_3842"/>
<reference evidence="4 5" key="1">
    <citation type="submission" date="2007-07" db="EMBL/GenBank/DDBJ databases">
        <title>Complete sequence of chromosome of Xanthobacter autotrophicus Py2.</title>
        <authorList>
            <consortium name="US DOE Joint Genome Institute"/>
            <person name="Copeland A."/>
            <person name="Lucas S."/>
            <person name="Lapidus A."/>
            <person name="Barry K."/>
            <person name="Glavina del Rio T."/>
            <person name="Hammon N."/>
            <person name="Israni S."/>
            <person name="Dalin E."/>
            <person name="Tice H."/>
            <person name="Pitluck S."/>
            <person name="Sims D."/>
            <person name="Brettin T."/>
            <person name="Bruce D."/>
            <person name="Detter J.C."/>
            <person name="Han C."/>
            <person name="Tapia R."/>
            <person name="Brainard J."/>
            <person name="Schmutz J."/>
            <person name="Larimer F."/>
            <person name="Land M."/>
            <person name="Hauser L."/>
            <person name="Kyrpides N."/>
            <person name="Kim E."/>
            <person name="Ensigns S.A."/>
            <person name="Richardson P."/>
        </authorList>
    </citation>
    <scope>NUCLEOTIDE SEQUENCE [LARGE SCALE GENOMIC DNA]</scope>
    <source>
        <strain evidence="5">ATCC BAA-1158 / Py2</strain>
    </source>
</reference>
<dbReference type="GO" id="GO:0016787">
    <property type="term" value="F:hydrolase activity"/>
    <property type="evidence" value="ECO:0007669"/>
    <property type="project" value="UniProtKB-KW"/>
</dbReference>
<dbReference type="PhylomeDB" id="A7IM23"/>
<accession>A7IM23</accession>
<proteinExistence type="inferred from homology"/>
<evidence type="ECO:0000256" key="1">
    <source>
        <dbReference type="ARBA" id="ARBA00006499"/>
    </source>
</evidence>
<dbReference type="OrthoDB" id="9801763at2"/>
<dbReference type="Pfam" id="PF02230">
    <property type="entry name" value="Abhydrolase_2"/>
    <property type="match status" value="1"/>
</dbReference>
<evidence type="ECO:0000313" key="5">
    <source>
        <dbReference type="Proteomes" id="UP000002417"/>
    </source>
</evidence>
<dbReference type="InterPro" id="IPR029058">
    <property type="entry name" value="AB_hydrolase_fold"/>
</dbReference>
<dbReference type="PANTHER" id="PTHR10655">
    <property type="entry name" value="LYSOPHOSPHOLIPASE-RELATED"/>
    <property type="match status" value="1"/>
</dbReference>
<feature type="domain" description="Phospholipase/carboxylesterase/thioesterase" evidence="3">
    <location>
        <begin position="35"/>
        <end position="221"/>
    </location>
</feature>
<gene>
    <name evidence="4" type="ordered locus">Xaut_3842</name>
</gene>
<dbReference type="AlphaFoldDB" id="A7IM23"/>